<evidence type="ECO:0000256" key="5">
    <source>
        <dbReference type="ARBA" id="ARBA00022741"/>
    </source>
</evidence>
<protein>
    <recommendedName>
        <fullName evidence="10">Phosphoribulokinase/uridine kinase domain-containing protein</fullName>
    </recommendedName>
</protein>
<evidence type="ECO:0000313" key="12">
    <source>
        <dbReference type="Proteomes" id="UP000578531"/>
    </source>
</evidence>
<dbReference type="GO" id="GO:0016301">
    <property type="term" value="F:kinase activity"/>
    <property type="evidence" value="ECO:0007669"/>
    <property type="project" value="UniProtKB-KW"/>
</dbReference>
<dbReference type="OrthoDB" id="347435at2759"/>
<comment type="subcellular location">
    <subcellularLocation>
        <location evidence="2">Cytoplasm</location>
    </subcellularLocation>
    <subcellularLocation>
        <location evidence="1">Nucleus</location>
    </subcellularLocation>
</comment>
<dbReference type="PANTHER" id="PTHR10285">
    <property type="entry name" value="URIDINE KINASE"/>
    <property type="match status" value="1"/>
</dbReference>
<comment type="caution">
    <text evidence="11">The sequence shown here is derived from an EMBL/GenBank/DDBJ whole genome shotgun (WGS) entry which is preliminary data.</text>
</comment>
<sequence>MSGVVDDKSDHCVPFILNHMSEKSSVTDDIPRSPIFIGVNGPQGSGKTTLVSTLAEKLRQPPHSYSTIVLSIDDLYLTHEQQSELAASHPSNPLIQHRGQPSTHDLPLALYLFSDLQHGKVTKIPSYDKSAYSGQGDRVPKEEWPEVNRDKTHKTEVVLFEGWCVGFRALPRDNLVQDWEGAVREREKGHYVGRLGWNRLEDVDFVNEALRRYDQLTDQLDALIHLDAEDPIFVYDWRSQSERKLREKKGSGMTDEQVVDFVNGYYPAYELFTTRLRAGAFDEGKGRQLRLVIGRDRRVREVVRL</sequence>
<dbReference type="GO" id="GO:0005634">
    <property type="term" value="C:nucleus"/>
    <property type="evidence" value="ECO:0007669"/>
    <property type="project" value="UniProtKB-SubCell"/>
</dbReference>
<evidence type="ECO:0000256" key="8">
    <source>
        <dbReference type="ARBA" id="ARBA00023242"/>
    </source>
</evidence>
<dbReference type="FunFam" id="3.40.50.300:FF:001691">
    <property type="entry name" value="Probable ATP-dependent kinase TDA10"/>
    <property type="match status" value="1"/>
</dbReference>
<evidence type="ECO:0000313" key="11">
    <source>
        <dbReference type="EMBL" id="KAF6240995.1"/>
    </source>
</evidence>
<evidence type="ECO:0000256" key="7">
    <source>
        <dbReference type="ARBA" id="ARBA00022840"/>
    </source>
</evidence>
<dbReference type="AlphaFoldDB" id="A0A8H6L9R0"/>
<keyword evidence="8" id="KW-0539">Nucleus</keyword>
<dbReference type="Gene3D" id="3.40.50.300">
    <property type="entry name" value="P-loop containing nucleotide triphosphate hydrolases"/>
    <property type="match status" value="1"/>
</dbReference>
<keyword evidence="4" id="KW-0808">Transferase</keyword>
<feature type="domain" description="Phosphoribulokinase/uridine kinase" evidence="10">
    <location>
        <begin position="36"/>
        <end position="162"/>
    </location>
</feature>
<dbReference type="GO" id="GO:0005524">
    <property type="term" value="F:ATP binding"/>
    <property type="evidence" value="ECO:0007669"/>
    <property type="project" value="UniProtKB-KW"/>
</dbReference>
<gene>
    <name evidence="11" type="ORF">HO173_000788</name>
</gene>
<dbReference type="SUPFAM" id="SSF52540">
    <property type="entry name" value="P-loop containing nucleoside triphosphate hydrolases"/>
    <property type="match status" value="1"/>
</dbReference>
<dbReference type="GeneID" id="59282466"/>
<evidence type="ECO:0000256" key="9">
    <source>
        <dbReference type="ARBA" id="ARBA00061312"/>
    </source>
</evidence>
<evidence type="ECO:0000259" key="10">
    <source>
        <dbReference type="Pfam" id="PF00485"/>
    </source>
</evidence>
<dbReference type="RefSeq" id="XP_037170243.1">
    <property type="nucleotide sequence ID" value="XM_037302736.1"/>
</dbReference>
<keyword evidence="7" id="KW-0067">ATP-binding</keyword>
<accession>A0A8H6L9R0</accession>
<dbReference type="GO" id="GO:0005737">
    <property type="term" value="C:cytoplasm"/>
    <property type="evidence" value="ECO:0007669"/>
    <property type="project" value="UniProtKB-SubCell"/>
</dbReference>
<keyword evidence="12" id="KW-1185">Reference proteome</keyword>
<dbReference type="EMBL" id="JACCJC010000002">
    <property type="protein sequence ID" value="KAF6240995.1"/>
    <property type="molecule type" value="Genomic_DNA"/>
</dbReference>
<reference evidence="11 12" key="1">
    <citation type="journal article" date="2020" name="Genomics">
        <title>Complete, high-quality genomes from long-read metagenomic sequencing of two wolf lichen thalli reveals enigmatic genome architecture.</title>
        <authorList>
            <person name="McKenzie S.K."/>
            <person name="Walston R.F."/>
            <person name="Allen J.L."/>
        </authorList>
    </citation>
    <scope>NUCLEOTIDE SEQUENCE [LARGE SCALE GENOMIC DNA]</scope>
    <source>
        <strain evidence="11">WasteWater2</strain>
    </source>
</reference>
<comment type="similarity">
    <text evidence="9">Belongs to the GLYK kinase family.</text>
</comment>
<evidence type="ECO:0000256" key="3">
    <source>
        <dbReference type="ARBA" id="ARBA00022490"/>
    </source>
</evidence>
<dbReference type="Proteomes" id="UP000578531">
    <property type="component" value="Unassembled WGS sequence"/>
</dbReference>
<dbReference type="Pfam" id="PF00485">
    <property type="entry name" value="PRK"/>
    <property type="match status" value="1"/>
</dbReference>
<evidence type="ECO:0000256" key="1">
    <source>
        <dbReference type="ARBA" id="ARBA00004123"/>
    </source>
</evidence>
<dbReference type="InterPro" id="IPR006083">
    <property type="entry name" value="PRK/URK"/>
</dbReference>
<organism evidence="11 12">
    <name type="scientific">Letharia columbiana</name>
    <dbReference type="NCBI Taxonomy" id="112416"/>
    <lineage>
        <taxon>Eukaryota</taxon>
        <taxon>Fungi</taxon>
        <taxon>Dikarya</taxon>
        <taxon>Ascomycota</taxon>
        <taxon>Pezizomycotina</taxon>
        <taxon>Lecanoromycetes</taxon>
        <taxon>OSLEUM clade</taxon>
        <taxon>Lecanoromycetidae</taxon>
        <taxon>Lecanorales</taxon>
        <taxon>Lecanorineae</taxon>
        <taxon>Parmeliaceae</taxon>
        <taxon>Letharia</taxon>
    </lineage>
</organism>
<evidence type="ECO:0000256" key="2">
    <source>
        <dbReference type="ARBA" id="ARBA00004496"/>
    </source>
</evidence>
<keyword evidence="5" id="KW-0547">Nucleotide-binding</keyword>
<name>A0A8H6L9R0_9LECA</name>
<evidence type="ECO:0000256" key="6">
    <source>
        <dbReference type="ARBA" id="ARBA00022777"/>
    </source>
</evidence>
<keyword evidence="3" id="KW-0963">Cytoplasm</keyword>
<evidence type="ECO:0000256" key="4">
    <source>
        <dbReference type="ARBA" id="ARBA00022679"/>
    </source>
</evidence>
<proteinExistence type="inferred from homology"/>
<keyword evidence="6" id="KW-0418">Kinase</keyword>
<dbReference type="InterPro" id="IPR027417">
    <property type="entry name" value="P-loop_NTPase"/>
</dbReference>